<sequence>MGSAAVRPALAAPARGRVLGAFPSAVYVELERGGGDRDGDGEGGGEVVAVVTCDGLRLPNALVLAAASTAGPLAVHRAGQPARVRDGVLEVAGVRYPVARWRADAAAVPPGAAVGDDRLDELAGALPDPHVGPLSAALRTGSAQVSAALAALDVAAARRAADALMGLGPGLTPSGDDVLAGALVACARLRTTPGAAALAATADGLGEHVSRTARGRTCALSAALLRHAARGAAAPAVLDLVDALTGRPALRPALNALLAVGHTSGADTARGVLAAAQALCARARPAAPDLPEDR</sequence>
<evidence type="ECO:0008006" key="2">
    <source>
        <dbReference type="Google" id="ProtNLM"/>
    </source>
</evidence>
<reference evidence="1" key="1">
    <citation type="submission" date="2020-02" db="EMBL/GenBank/DDBJ databases">
        <authorList>
            <person name="Meier V. D."/>
        </authorList>
    </citation>
    <scope>NUCLEOTIDE SEQUENCE</scope>
    <source>
        <strain evidence="1">AVDCRST_MAG07</strain>
    </source>
</reference>
<organism evidence="1">
    <name type="scientific">uncultured Frankineae bacterium</name>
    <dbReference type="NCBI Taxonomy" id="437475"/>
    <lineage>
        <taxon>Bacteria</taxon>
        <taxon>Bacillati</taxon>
        <taxon>Actinomycetota</taxon>
        <taxon>Actinomycetes</taxon>
        <taxon>Frankiales</taxon>
        <taxon>environmental samples</taxon>
    </lineage>
</organism>
<gene>
    <name evidence="1" type="ORF">AVDCRST_MAG07-833</name>
</gene>
<dbReference type="EMBL" id="CADCUB010000044">
    <property type="protein sequence ID" value="CAA9314816.1"/>
    <property type="molecule type" value="Genomic_DNA"/>
</dbReference>
<dbReference type="AlphaFoldDB" id="A0A6J4KUS4"/>
<proteinExistence type="predicted"/>
<accession>A0A6J4KUS4</accession>
<dbReference type="Pfam" id="PF11392">
    <property type="entry name" value="AllH"/>
    <property type="match status" value="1"/>
</dbReference>
<protein>
    <recommendedName>
        <fullName evidence="2">DUF2877 domain-containing protein</fullName>
    </recommendedName>
</protein>
<dbReference type="InterPro" id="IPR021530">
    <property type="entry name" value="AllH-like"/>
</dbReference>
<name>A0A6J4KUS4_9ACTN</name>
<evidence type="ECO:0000313" key="1">
    <source>
        <dbReference type="EMBL" id="CAA9314816.1"/>
    </source>
</evidence>